<dbReference type="Pfam" id="PF00551">
    <property type="entry name" value="Formyl_trans_N"/>
    <property type="match status" value="1"/>
</dbReference>
<dbReference type="InterPro" id="IPR002376">
    <property type="entry name" value="Formyl_transf_N"/>
</dbReference>
<dbReference type="GO" id="GO:0004479">
    <property type="term" value="F:methionyl-tRNA formyltransferase activity"/>
    <property type="evidence" value="ECO:0007669"/>
    <property type="project" value="UniProtKB-EC"/>
</dbReference>
<dbReference type="STRING" id="1076872.G8ZWR9"/>
<dbReference type="GO" id="GO:0005739">
    <property type="term" value="C:mitochondrion"/>
    <property type="evidence" value="ECO:0007669"/>
    <property type="project" value="EnsemblFungi"/>
</dbReference>
<evidence type="ECO:0000256" key="3">
    <source>
        <dbReference type="ARBA" id="ARBA00014185"/>
    </source>
</evidence>
<dbReference type="InParanoid" id="G8ZWR9"/>
<dbReference type="InterPro" id="IPR005793">
    <property type="entry name" value="Formyl_trans_C"/>
</dbReference>
<dbReference type="GeneID" id="11501523"/>
<feature type="domain" description="Formyl transferase C-terminal" evidence="7">
    <location>
        <begin position="248"/>
        <end position="353"/>
    </location>
</feature>
<evidence type="ECO:0000256" key="5">
    <source>
        <dbReference type="ARBA" id="ARBA00022917"/>
    </source>
</evidence>
<dbReference type="HOGENOM" id="CLU_033347_0_1_1"/>
<evidence type="ECO:0000259" key="7">
    <source>
        <dbReference type="Pfam" id="PF02911"/>
    </source>
</evidence>
<name>G8ZWR9_TORDE</name>
<dbReference type="InterPro" id="IPR041711">
    <property type="entry name" value="Met-tRNA-FMT_N"/>
</dbReference>
<evidence type="ECO:0000313" key="9">
    <source>
        <dbReference type="Proteomes" id="UP000005627"/>
    </source>
</evidence>
<sequence>MYITVRPPVIRSQLNRRLFSHSPLNILFFGSDQFSIHSLKGINDLRQDGSKVGKLQVIARPPKWCGRKNSILRYPPIVKAAEELGLSSPLLCDTNADLVNLRQVVKDGQYNMIIAVSFGKLIPGKLINDVLYALNVHPSLLPRYKGASPIQYTLLNRDEKTGVTVQTLHPSKFDQGSIVARTKPLNVDQLLAKGITSEFEDDVPIKTAIMMDQLGMEGSNVLKDVITHGLYLRDCNETTEIEPSYAPKITTEMRQINWESDEPESLLNKLQVLGPIFTHKQITTRDGVTAKRILFHDLKVVSQCPDDLKKPGEFTFDESKRNLYVKCKTNCVQVNSIQFEGFKVDNAKQFMTSLRKRCGPEMAQQKVFL</sequence>
<dbReference type="OrthoDB" id="10268103at2759"/>
<dbReference type="Pfam" id="PF02911">
    <property type="entry name" value="Formyl_trans_C"/>
    <property type="match status" value="1"/>
</dbReference>
<dbReference type="EC" id="2.1.2.9" evidence="2"/>
<organism evidence="8 9">
    <name type="scientific">Torulaspora delbrueckii</name>
    <name type="common">Yeast</name>
    <name type="synonym">Candida colliculosa</name>
    <dbReference type="NCBI Taxonomy" id="4950"/>
    <lineage>
        <taxon>Eukaryota</taxon>
        <taxon>Fungi</taxon>
        <taxon>Dikarya</taxon>
        <taxon>Ascomycota</taxon>
        <taxon>Saccharomycotina</taxon>
        <taxon>Saccharomycetes</taxon>
        <taxon>Saccharomycetales</taxon>
        <taxon>Saccharomycetaceae</taxon>
        <taxon>Torulaspora</taxon>
    </lineage>
</organism>
<comment type="similarity">
    <text evidence="1">Belongs to the Fmt family.</text>
</comment>
<dbReference type="PANTHER" id="PTHR11138">
    <property type="entry name" value="METHIONYL-TRNA FORMYLTRANSFERASE"/>
    <property type="match status" value="1"/>
</dbReference>
<dbReference type="InterPro" id="IPR036477">
    <property type="entry name" value="Formyl_transf_N_sf"/>
</dbReference>
<dbReference type="Gene3D" id="3.40.50.12230">
    <property type="match status" value="1"/>
</dbReference>
<dbReference type="FunCoup" id="G8ZWR9">
    <property type="interactions" value="303"/>
</dbReference>
<dbReference type="RefSeq" id="XP_003682274.1">
    <property type="nucleotide sequence ID" value="XM_003682226.1"/>
</dbReference>
<accession>G8ZWR9</accession>
<keyword evidence="5" id="KW-0648">Protein biosynthesis</keyword>
<protein>
    <recommendedName>
        <fullName evidence="3">Methionyl-tRNA formyltransferase, mitochondrial</fullName>
        <ecNumber evidence="2">2.1.2.9</ecNumber>
    </recommendedName>
</protein>
<gene>
    <name evidence="8" type="primary">TDEL0F02520</name>
    <name evidence="8" type="ORF">TDEL_0F02520</name>
</gene>
<dbReference type="SUPFAM" id="SSF53328">
    <property type="entry name" value="Formyltransferase"/>
    <property type="match status" value="1"/>
</dbReference>
<keyword evidence="4" id="KW-0808">Transferase</keyword>
<evidence type="ECO:0000256" key="2">
    <source>
        <dbReference type="ARBA" id="ARBA00012261"/>
    </source>
</evidence>
<dbReference type="KEGG" id="tdl:TDEL_0F02520"/>
<proteinExistence type="inferred from homology"/>
<evidence type="ECO:0000256" key="1">
    <source>
        <dbReference type="ARBA" id="ARBA00010699"/>
    </source>
</evidence>
<keyword evidence="9" id="KW-1185">Reference proteome</keyword>
<dbReference type="EMBL" id="HE616747">
    <property type="protein sequence ID" value="CCE93063.1"/>
    <property type="molecule type" value="Genomic_DNA"/>
</dbReference>
<feature type="domain" description="Formyl transferase N-terminal" evidence="6">
    <location>
        <begin position="25"/>
        <end position="183"/>
    </location>
</feature>
<dbReference type="CDD" id="cd08646">
    <property type="entry name" value="FMT_core_Met-tRNA-FMT_N"/>
    <property type="match status" value="1"/>
</dbReference>
<dbReference type="NCBIfam" id="TIGR00460">
    <property type="entry name" value="fmt"/>
    <property type="match status" value="1"/>
</dbReference>
<dbReference type="PANTHER" id="PTHR11138:SF5">
    <property type="entry name" value="METHIONYL-TRNA FORMYLTRANSFERASE, MITOCHONDRIAL"/>
    <property type="match status" value="1"/>
</dbReference>
<dbReference type="Proteomes" id="UP000005627">
    <property type="component" value="Chromosome 6"/>
</dbReference>
<dbReference type="InterPro" id="IPR005794">
    <property type="entry name" value="Fmt"/>
</dbReference>
<dbReference type="AlphaFoldDB" id="G8ZWR9"/>
<evidence type="ECO:0000313" key="8">
    <source>
        <dbReference type="EMBL" id="CCE93063.1"/>
    </source>
</evidence>
<reference evidence="8 9" key="1">
    <citation type="journal article" date="2011" name="Proc. Natl. Acad. Sci. U.S.A.">
        <title>Evolutionary erosion of yeast sex chromosomes by mating-type switching accidents.</title>
        <authorList>
            <person name="Gordon J.L."/>
            <person name="Armisen D."/>
            <person name="Proux-Wera E."/>
            <person name="Oheigeartaigh S.S."/>
            <person name="Byrne K.P."/>
            <person name="Wolfe K.H."/>
        </authorList>
    </citation>
    <scope>NUCLEOTIDE SEQUENCE [LARGE SCALE GENOMIC DNA]</scope>
    <source>
        <strain evidence="9">ATCC 10662 / CBS 1146 / NBRC 0425 / NCYC 2629 / NRRL Y-866</strain>
    </source>
</reference>
<dbReference type="eggNOG" id="KOG3082">
    <property type="taxonomic scope" value="Eukaryota"/>
</dbReference>
<evidence type="ECO:0000259" key="6">
    <source>
        <dbReference type="Pfam" id="PF00551"/>
    </source>
</evidence>
<evidence type="ECO:0000256" key="4">
    <source>
        <dbReference type="ARBA" id="ARBA00022679"/>
    </source>
</evidence>